<proteinExistence type="predicted"/>
<dbReference type="InterPro" id="IPR019026">
    <property type="entry name" value="Peptidase_M64_IgA"/>
</dbReference>
<gene>
    <name evidence="3" type="ORF">FUA26_09990</name>
</gene>
<dbReference type="NCBIfam" id="TIGR04183">
    <property type="entry name" value="Por_Secre_tail"/>
    <property type="match status" value="1"/>
</dbReference>
<evidence type="ECO:0000259" key="2">
    <source>
        <dbReference type="Pfam" id="PF18962"/>
    </source>
</evidence>
<dbReference type="InterPro" id="IPR024079">
    <property type="entry name" value="MetalloPept_cat_dom_sf"/>
</dbReference>
<keyword evidence="4" id="KW-1185">Reference proteome</keyword>
<organism evidence="3 4">
    <name type="scientific">Seonamhaeicola algicola</name>
    <dbReference type="NCBI Taxonomy" id="1719036"/>
    <lineage>
        <taxon>Bacteria</taxon>
        <taxon>Pseudomonadati</taxon>
        <taxon>Bacteroidota</taxon>
        <taxon>Flavobacteriia</taxon>
        <taxon>Flavobacteriales</taxon>
        <taxon>Flavobacteriaceae</taxon>
    </lineage>
</organism>
<reference evidence="4" key="1">
    <citation type="submission" date="2019-08" db="EMBL/GenBank/DDBJ databases">
        <title>Seonamhaeicola sediminis sp. nov., isolated from marine sediment.</title>
        <authorList>
            <person name="Cao W.R."/>
        </authorList>
    </citation>
    <scope>NUCLEOTIDE SEQUENCE [LARGE SCALE GENOMIC DNA]</scope>
    <source>
        <strain evidence="4">Gy8</strain>
    </source>
</reference>
<dbReference type="InterPro" id="IPR026444">
    <property type="entry name" value="Secre_tail"/>
</dbReference>
<name>A0A5C7AQC0_9FLAO</name>
<dbReference type="Pfam" id="PF18962">
    <property type="entry name" value="Por_Secre_tail"/>
    <property type="match status" value="1"/>
</dbReference>
<dbReference type="Proteomes" id="UP000321790">
    <property type="component" value="Unassembled WGS sequence"/>
</dbReference>
<evidence type="ECO:0000313" key="4">
    <source>
        <dbReference type="Proteomes" id="UP000321790"/>
    </source>
</evidence>
<protein>
    <submittedName>
        <fullName evidence="3">T9SS type A sorting domain-containing protein</fullName>
    </submittedName>
</protein>
<sequence length="469" mass="52199">MLHIIVIFISLAPGFAQNFDVEAIKIAGDNTTRINLVILSEGYQTQELNTFILDATNFSNYLFSQSPFLEYANYFNVYAVKVPSNESGADHPGTGNVAHESGWPVPTQTVDTYFNATYDAFGNHFLLYYEIDGLSANNTQAKIETVLANNFPTYDQALILVNSPYYGGSGGKFPMASTGSSSLEIAVHELGHSLFDLKDEYYPGDELAAEAINMTQDTNPNTVKWKNWIGTNNIGIHQHTGNGNASLWYKPRHAECKMEVLNKPFCAVCKEGMIEKTHSLITPIESFSPEETTLEALSFPLNFQLNLIKPIPNTLESVWTLNNVNYANNVDDVSINETNLSEGNNTLSVTVTDNSNMLKVDNHETFHIYNVNWTINYSALGVETISSSSHSFKIKMFPNPTDEFLNFTIENNNSQTLRVVLNTIDGKKIISKKLNTSTQLNTSYLKTGIYIANIYANNTLIASKKVVKH</sequence>
<dbReference type="EMBL" id="VOSC01000025">
    <property type="protein sequence ID" value="TXE10184.1"/>
    <property type="molecule type" value="Genomic_DNA"/>
</dbReference>
<dbReference type="GO" id="GO:0008237">
    <property type="term" value="F:metallopeptidase activity"/>
    <property type="evidence" value="ECO:0007669"/>
    <property type="project" value="InterPro"/>
</dbReference>
<dbReference type="AlphaFoldDB" id="A0A5C7AQC0"/>
<dbReference type="Gene3D" id="3.40.390.10">
    <property type="entry name" value="Collagenase (Catalytic Domain)"/>
    <property type="match status" value="1"/>
</dbReference>
<comment type="caution">
    <text evidence="3">The sequence shown here is derived from an EMBL/GenBank/DDBJ whole genome shotgun (WGS) entry which is preliminary data.</text>
</comment>
<evidence type="ECO:0000313" key="3">
    <source>
        <dbReference type="EMBL" id="TXE10184.1"/>
    </source>
</evidence>
<accession>A0A5C7AQC0</accession>
<feature type="domain" description="Secretion system C-terminal sorting" evidence="2">
    <location>
        <begin position="396"/>
        <end position="467"/>
    </location>
</feature>
<dbReference type="OrthoDB" id="1288696at2"/>
<evidence type="ECO:0000256" key="1">
    <source>
        <dbReference type="ARBA" id="ARBA00022729"/>
    </source>
</evidence>
<dbReference type="Pfam" id="PF09471">
    <property type="entry name" value="Peptidase_M64"/>
    <property type="match status" value="1"/>
</dbReference>
<keyword evidence="1" id="KW-0732">Signal</keyword>